<dbReference type="Proteomes" id="UP000185426">
    <property type="component" value="Chromosome"/>
</dbReference>
<dbReference type="InterPro" id="IPR010330">
    <property type="entry name" value="CoiA_nuc"/>
</dbReference>
<dbReference type="EMBL" id="CP015607">
    <property type="protein sequence ID" value="APT46810.1"/>
    <property type="molecule type" value="Genomic_DNA"/>
</dbReference>
<dbReference type="Pfam" id="PF25164">
    <property type="entry name" value="CoiA_N"/>
    <property type="match status" value="1"/>
</dbReference>
<dbReference type="Pfam" id="PF06054">
    <property type="entry name" value="CoiA_nuc"/>
    <property type="match status" value="1"/>
</dbReference>
<protein>
    <submittedName>
        <fullName evidence="4">Competence protein</fullName>
    </submittedName>
</protein>
<gene>
    <name evidence="4" type="ORF">BSA145_13670</name>
</gene>
<reference evidence="4 5" key="1">
    <citation type="submission" date="2016-05" db="EMBL/GenBank/DDBJ databases">
        <title>Complete Genome and Methylome Analysis of Psychrotrophic Bacterial Isolates from Antarctic Lake Untersee.</title>
        <authorList>
            <person name="Fomenkov A."/>
            <person name="Akimov V.N."/>
            <person name="Vasilyeva L.V."/>
            <person name="Andersen D."/>
            <person name="Vincze T."/>
            <person name="Roberts R.J."/>
        </authorList>
    </citation>
    <scope>NUCLEOTIDE SEQUENCE [LARGE SCALE GENOMIC DNA]</scope>
    <source>
        <strain evidence="4 5">U14-5</strain>
    </source>
</reference>
<evidence type="ECO:0000313" key="5">
    <source>
        <dbReference type="Proteomes" id="UP000185426"/>
    </source>
</evidence>
<dbReference type="AlphaFoldDB" id="A0A1L6ZJX0"/>
<evidence type="ECO:0000313" key="4">
    <source>
        <dbReference type="EMBL" id="APT46810.1"/>
    </source>
</evidence>
<feature type="domain" description="Competence protein CoiA C-terminal" evidence="3">
    <location>
        <begin position="230"/>
        <end position="375"/>
    </location>
</feature>
<feature type="domain" description="Competence protein CoiA-like N-terminal" evidence="2">
    <location>
        <begin position="16"/>
        <end position="63"/>
    </location>
</feature>
<evidence type="ECO:0000259" key="1">
    <source>
        <dbReference type="Pfam" id="PF06054"/>
    </source>
</evidence>
<dbReference type="Pfam" id="PF25166">
    <property type="entry name" value="CoiA_C"/>
    <property type="match status" value="1"/>
</dbReference>
<dbReference type="PIRSF" id="PIRSF007487">
    <property type="entry name" value="Competence-induced_CoiA_bac"/>
    <property type="match status" value="1"/>
</dbReference>
<evidence type="ECO:0000259" key="2">
    <source>
        <dbReference type="Pfam" id="PF25164"/>
    </source>
</evidence>
<dbReference type="InterPro" id="IPR057252">
    <property type="entry name" value="CoiA_C"/>
</dbReference>
<organism evidence="4 5">
    <name type="scientific">Bacillus safensis</name>
    <dbReference type="NCBI Taxonomy" id="561879"/>
    <lineage>
        <taxon>Bacteria</taxon>
        <taxon>Bacillati</taxon>
        <taxon>Bacillota</taxon>
        <taxon>Bacilli</taxon>
        <taxon>Bacillales</taxon>
        <taxon>Bacillaceae</taxon>
        <taxon>Bacillus</taxon>
    </lineage>
</organism>
<name>A0A1L6ZJX0_BACIA</name>
<evidence type="ECO:0000259" key="3">
    <source>
        <dbReference type="Pfam" id="PF25166"/>
    </source>
</evidence>
<dbReference type="InterPro" id="IPR057253">
    <property type="entry name" value="CoiA-like_N"/>
</dbReference>
<sequence>MNAAIMDNGKLIRMTHHLSKSRLEHVRTTCRFYCPECREEVQLKLGEHRVYHFAHKQLTACPLASGETAYHQAGKEAIMNWLKGLGHKPALEKYMSKIHQRPDVTVSIGTETYAIEFQCANISRQELRRRTAGLREAGLFPIWMIGANRLNRKSAQLFSFSSIHWGILRESEERRLIFFCPIQNRLIHLDQFLVFQPTKICAAMTVRPPSAYREIPALLSPPSSKRQVNQQWIKCIQQFRLRPPRSLSNESKRLRDIFYEHHQTAFPFLPTELFIPVQEAYIFTSPVYVWQGCLYDWMMRKKGSGRVTIQHLMKEIHRCVQMKEVKLRYGDVSREEIKEVVTAYVNALVRQGFLHMTKEGNYEVSSNQMPIRTLDEVLKRDAFLFH</sequence>
<proteinExistence type="predicted"/>
<dbReference type="InterPro" id="IPR021176">
    <property type="entry name" value="Competence-induced_CoiA"/>
</dbReference>
<dbReference type="RefSeq" id="WP_075622815.1">
    <property type="nucleotide sequence ID" value="NZ_CP015607.1"/>
</dbReference>
<feature type="domain" description="Competence protein CoiA nuclease-like" evidence="1">
    <location>
        <begin position="67"/>
        <end position="210"/>
    </location>
</feature>
<accession>A0A1L6ZJX0</accession>